<protein>
    <submittedName>
        <fullName evidence="1">Uncharacterized protein</fullName>
    </submittedName>
</protein>
<organism evidence="1">
    <name type="scientific">Myoviridae sp. ct6F13</name>
    <dbReference type="NCBI Taxonomy" id="2827602"/>
    <lineage>
        <taxon>Viruses</taxon>
        <taxon>Duplodnaviria</taxon>
        <taxon>Heunggongvirae</taxon>
        <taxon>Uroviricota</taxon>
        <taxon>Caudoviricetes</taxon>
    </lineage>
</organism>
<proteinExistence type="predicted"/>
<accession>A0A8S5LIU8</accession>
<sequence length="30" mass="3508">MVQISVKNILQTSVKIYLLLRTIGLKCIYR</sequence>
<reference evidence="1" key="1">
    <citation type="journal article" date="2021" name="Proc. Natl. Acad. Sci. U.S.A.">
        <title>A Catalog of Tens of Thousands of Viruses from Human Metagenomes Reveals Hidden Associations with Chronic Diseases.</title>
        <authorList>
            <person name="Tisza M.J."/>
            <person name="Buck C.B."/>
        </authorList>
    </citation>
    <scope>NUCLEOTIDE SEQUENCE</scope>
    <source>
        <strain evidence="1">Ct6F13</strain>
    </source>
</reference>
<name>A0A8S5LIU8_9CAUD</name>
<dbReference type="EMBL" id="BK015859">
    <property type="protein sequence ID" value="DAD70045.1"/>
    <property type="molecule type" value="Genomic_DNA"/>
</dbReference>
<evidence type="ECO:0000313" key="1">
    <source>
        <dbReference type="EMBL" id="DAD70045.1"/>
    </source>
</evidence>